<feature type="region of interest" description="Disordered" evidence="1">
    <location>
        <begin position="134"/>
        <end position="153"/>
    </location>
</feature>
<reference evidence="2" key="1">
    <citation type="submission" date="2018-04" db="EMBL/GenBank/DDBJ databases">
        <title>Whole genome sequencing of Hypsizygus marmoreus.</title>
        <authorList>
            <person name="Choi I.-G."/>
            <person name="Min B."/>
            <person name="Kim J.-G."/>
            <person name="Kim S."/>
            <person name="Oh Y.-L."/>
            <person name="Kong W.-S."/>
            <person name="Park H."/>
            <person name="Jeong J."/>
            <person name="Song E.-S."/>
        </authorList>
    </citation>
    <scope>NUCLEOTIDE SEQUENCE [LARGE SCALE GENOMIC DNA]</scope>
    <source>
        <strain evidence="2">51987-8</strain>
    </source>
</reference>
<evidence type="ECO:0000313" key="2">
    <source>
        <dbReference type="EMBL" id="RDB24390.1"/>
    </source>
</evidence>
<keyword evidence="3" id="KW-1185">Reference proteome</keyword>
<comment type="caution">
    <text evidence="2">The sequence shown here is derived from an EMBL/GenBank/DDBJ whole genome shotgun (WGS) entry which is preliminary data.</text>
</comment>
<protein>
    <submittedName>
        <fullName evidence="2">Uncharacterized protein</fullName>
    </submittedName>
</protein>
<organism evidence="2 3">
    <name type="scientific">Hypsizygus marmoreus</name>
    <name type="common">White beech mushroom</name>
    <name type="synonym">Agaricus marmoreus</name>
    <dbReference type="NCBI Taxonomy" id="39966"/>
    <lineage>
        <taxon>Eukaryota</taxon>
        <taxon>Fungi</taxon>
        <taxon>Dikarya</taxon>
        <taxon>Basidiomycota</taxon>
        <taxon>Agaricomycotina</taxon>
        <taxon>Agaricomycetes</taxon>
        <taxon>Agaricomycetidae</taxon>
        <taxon>Agaricales</taxon>
        <taxon>Tricholomatineae</taxon>
        <taxon>Lyophyllaceae</taxon>
        <taxon>Hypsizygus</taxon>
    </lineage>
</organism>
<gene>
    <name evidence="2" type="ORF">Hypma_008354</name>
</gene>
<dbReference type="InParanoid" id="A0A369JT32"/>
<sequence>MCSKTSEPPPEDLAPTRTGSSLWKSEMNVLGLVYTWRNAGQEWLFIRGICKGERIPSIRTQKSLSYVSITIWETNIFSTSHRPKKVYPATLSSQRGKTQKTKRKILVAGPYPHPESNRAPQYSVNISNKSGIWKKRRDAGSTTGGTNGGNASELQISQRGNVVIDDSRRLWCVPPSSLLVLKLSSSPLPLFPLGRPLKLSNVPHSPAGISGTCQMSISTKMPATAASCDTNTLPTPATV</sequence>
<dbReference type="Proteomes" id="UP000076154">
    <property type="component" value="Unassembled WGS sequence"/>
</dbReference>
<accession>A0A369JT32</accession>
<dbReference type="AlphaFoldDB" id="A0A369JT32"/>
<name>A0A369JT32_HYPMA</name>
<proteinExistence type="predicted"/>
<evidence type="ECO:0000313" key="3">
    <source>
        <dbReference type="Proteomes" id="UP000076154"/>
    </source>
</evidence>
<evidence type="ECO:0000256" key="1">
    <source>
        <dbReference type="SAM" id="MobiDB-lite"/>
    </source>
</evidence>
<dbReference type="EMBL" id="LUEZ02000044">
    <property type="protein sequence ID" value="RDB24390.1"/>
    <property type="molecule type" value="Genomic_DNA"/>
</dbReference>